<sequence>MWLFAVLFLVAIAERSHALVVQSTRFSGQRRDQQSGIALQAIADPAFTNTRDGTDVRYAVNITVNGQDFRVAIDTGSSDLWIVTPSDFSFTETGITVFTDYGSGSGGTQVNGTIGFASVQVGGYTSNQQAFTNATSVGLEDILDIGLDGLMGLSFDFQELSALTNALVETGHEASLGQSFLFNIFDQTPGQDNFIGISLSRTADLEGTADASLAINEYDDKYAAVADAPILPLFPGGNQRFSILVDGFSIDGASISPPPSTVPGAPAGKIVALIDTGTPTAQIPQQLFDAIYGKIPGAILITADGTSIWTVPCNTTAILSIEIGGQPFPIHPLDLSDVYFDNVTKAVTCSPGPGWVTEAGDGNFDMIFGDAFMRNFYSVFNLGNSVANSPTANASIQLLSQTDPTTVANDVLKVRMAELAALPLATSSAVQSGSTPTGSVANHNGQSSLGIPHYIPVVSAIFLLSILLA</sequence>
<gene>
    <name evidence="6" type="ORF">DFH07DRAFT_921250</name>
</gene>
<dbReference type="InterPro" id="IPR033121">
    <property type="entry name" value="PEPTIDASE_A1"/>
</dbReference>
<dbReference type="EMBL" id="JARJLG010000069">
    <property type="protein sequence ID" value="KAJ7753950.1"/>
    <property type="molecule type" value="Genomic_DNA"/>
</dbReference>
<evidence type="ECO:0000256" key="3">
    <source>
        <dbReference type="RuleBase" id="RU000454"/>
    </source>
</evidence>
<proteinExistence type="inferred from homology"/>
<dbReference type="SUPFAM" id="SSF50630">
    <property type="entry name" value="Acid proteases"/>
    <property type="match status" value="1"/>
</dbReference>
<dbReference type="Proteomes" id="UP001215280">
    <property type="component" value="Unassembled WGS sequence"/>
</dbReference>
<dbReference type="InterPro" id="IPR021109">
    <property type="entry name" value="Peptidase_aspartic_dom_sf"/>
</dbReference>
<protein>
    <submittedName>
        <fullName evidence="6">Aspartic peptidase domain-containing protein</fullName>
    </submittedName>
</protein>
<dbReference type="GO" id="GO:0004190">
    <property type="term" value="F:aspartic-type endopeptidase activity"/>
    <property type="evidence" value="ECO:0007669"/>
    <property type="project" value="UniProtKB-KW"/>
</dbReference>
<reference evidence="6" key="1">
    <citation type="submission" date="2023-03" db="EMBL/GenBank/DDBJ databases">
        <title>Massive genome expansion in bonnet fungi (Mycena s.s.) driven by repeated elements and novel gene families across ecological guilds.</title>
        <authorList>
            <consortium name="Lawrence Berkeley National Laboratory"/>
            <person name="Harder C.B."/>
            <person name="Miyauchi S."/>
            <person name="Viragh M."/>
            <person name="Kuo A."/>
            <person name="Thoen E."/>
            <person name="Andreopoulos B."/>
            <person name="Lu D."/>
            <person name="Skrede I."/>
            <person name="Drula E."/>
            <person name="Henrissat B."/>
            <person name="Morin E."/>
            <person name="Kohler A."/>
            <person name="Barry K."/>
            <person name="LaButti K."/>
            <person name="Morin E."/>
            <person name="Salamov A."/>
            <person name="Lipzen A."/>
            <person name="Mereny Z."/>
            <person name="Hegedus B."/>
            <person name="Baldrian P."/>
            <person name="Stursova M."/>
            <person name="Weitz H."/>
            <person name="Taylor A."/>
            <person name="Grigoriev I.V."/>
            <person name="Nagy L.G."/>
            <person name="Martin F."/>
            <person name="Kauserud H."/>
        </authorList>
    </citation>
    <scope>NUCLEOTIDE SEQUENCE</scope>
    <source>
        <strain evidence="6">CBHHK188m</strain>
    </source>
</reference>
<organism evidence="6 7">
    <name type="scientific">Mycena maculata</name>
    <dbReference type="NCBI Taxonomy" id="230809"/>
    <lineage>
        <taxon>Eukaryota</taxon>
        <taxon>Fungi</taxon>
        <taxon>Dikarya</taxon>
        <taxon>Basidiomycota</taxon>
        <taxon>Agaricomycotina</taxon>
        <taxon>Agaricomycetes</taxon>
        <taxon>Agaricomycetidae</taxon>
        <taxon>Agaricales</taxon>
        <taxon>Marasmiineae</taxon>
        <taxon>Mycenaceae</taxon>
        <taxon>Mycena</taxon>
    </lineage>
</organism>
<comment type="caution">
    <text evidence="6">The sequence shown here is derived from an EMBL/GenBank/DDBJ whole genome shotgun (WGS) entry which is preliminary data.</text>
</comment>
<keyword evidence="3" id="KW-0645">Protease</keyword>
<dbReference type="InterPro" id="IPR001461">
    <property type="entry name" value="Aspartic_peptidase_A1"/>
</dbReference>
<evidence type="ECO:0000256" key="1">
    <source>
        <dbReference type="ARBA" id="ARBA00007447"/>
    </source>
</evidence>
<feature type="chain" id="PRO_5042185944" evidence="4">
    <location>
        <begin position="19"/>
        <end position="469"/>
    </location>
</feature>
<keyword evidence="7" id="KW-1185">Reference proteome</keyword>
<evidence type="ECO:0000313" key="6">
    <source>
        <dbReference type="EMBL" id="KAJ7753950.1"/>
    </source>
</evidence>
<dbReference type="PRINTS" id="PR00792">
    <property type="entry name" value="PEPSIN"/>
</dbReference>
<accession>A0AAD7NC06</accession>
<keyword evidence="4" id="KW-0732">Signal</keyword>
<dbReference type="Gene3D" id="2.40.70.10">
    <property type="entry name" value="Acid Proteases"/>
    <property type="match status" value="2"/>
</dbReference>
<dbReference type="PANTHER" id="PTHR47966">
    <property type="entry name" value="BETA-SITE APP-CLEAVING ENZYME, ISOFORM A-RELATED"/>
    <property type="match status" value="1"/>
</dbReference>
<dbReference type="PANTHER" id="PTHR47966:SF51">
    <property type="entry name" value="BETA-SITE APP-CLEAVING ENZYME, ISOFORM A-RELATED"/>
    <property type="match status" value="1"/>
</dbReference>
<evidence type="ECO:0000256" key="4">
    <source>
        <dbReference type="SAM" id="SignalP"/>
    </source>
</evidence>
<dbReference type="Pfam" id="PF00026">
    <property type="entry name" value="Asp"/>
    <property type="match status" value="1"/>
</dbReference>
<dbReference type="GO" id="GO:0006508">
    <property type="term" value="P:proteolysis"/>
    <property type="evidence" value="ECO:0007669"/>
    <property type="project" value="UniProtKB-KW"/>
</dbReference>
<dbReference type="InterPro" id="IPR001969">
    <property type="entry name" value="Aspartic_peptidase_AS"/>
</dbReference>
<comment type="similarity">
    <text evidence="1 3">Belongs to the peptidase A1 family.</text>
</comment>
<keyword evidence="2 3" id="KW-0064">Aspartyl protease</keyword>
<evidence type="ECO:0000313" key="7">
    <source>
        <dbReference type="Proteomes" id="UP001215280"/>
    </source>
</evidence>
<dbReference type="PROSITE" id="PS00141">
    <property type="entry name" value="ASP_PROTEASE"/>
    <property type="match status" value="1"/>
</dbReference>
<feature type="domain" description="Peptidase A1" evidence="5">
    <location>
        <begin position="58"/>
        <end position="390"/>
    </location>
</feature>
<feature type="signal peptide" evidence="4">
    <location>
        <begin position="1"/>
        <end position="18"/>
    </location>
</feature>
<name>A0AAD7NC06_9AGAR</name>
<dbReference type="AlphaFoldDB" id="A0AAD7NC06"/>
<evidence type="ECO:0000259" key="5">
    <source>
        <dbReference type="PROSITE" id="PS51767"/>
    </source>
</evidence>
<dbReference type="PROSITE" id="PS51767">
    <property type="entry name" value="PEPTIDASE_A1"/>
    <property type="match status" value="1"/>
</dbReference>
<evidence type="ECO:0000256" key="2">
    <source>
        <dbReference type="ARBA" id="ARBA00022750"/>
    </source>
</evidence>
<keyword evidence="3" id="KW-0378">Hydrolase</keyword>
<dbReference type="InterPro" id="IPR034164">
    <property type="entry name" value="Pepsin-like_dom"/>
</dbReference>
<dbReference type="CDD" id="cd05471">
    <property type="entry name" value="pepsin_like"/>
    <property type="match status" value="1"/>
</dbReference>